<evidence type="ECO:0000256" key="15">
    <source>
        <dbReference type="SAM" id="SignalP"/>
    </source>
</evidence>
<dbReference type="PRINTS" id="PR00385">
    <property type="entry name" value="P450"/>
</dbReference>
<dbReference type="Pfam" id="PF00067">
    <property type="entry name" value="p450"/>
    <property type="match status" value="1"/>
</dbReference>
<protein>
    <submittedName>
        <fullName evidence="16">Cytochrome P450</fullName>
    </submittedName>
</protein>
<comment type="cofactor">
    <cofactor evidence="1 13">
        <name>heme</name>
        <dbReference type="ChEBI" id="CHEBI:30413"/>
    </cofactor>
</comment>
<dbReference type="InterPro" id="IPR036396">
    <property type="entry name" value="Cyt_P450_sf"/>
</dbReference>
<comment type="similarity">
    <text evidence="4 14">Belongs to the cytochrome P450 family.</text>
</comment>
<keyword evidence="7 13" id="KW-0479">Metal-binding</keyword>
<keyword evidence="5 13" id="KW-0349">Heme</keyword>
<evidence type="ECO:0000256" key="14">
    <source>
        <dbReference type="RuleBase" id="RU000461"/>
    </source>
</evidence>
<keyword evidence="8" id="KW-1133">Transmembrane helix</keyword>
<comment type="subcellular location">
    <subcellularLocation>
        <location evidence="2">Membrane</location>
    </subcellularLocation>
</comment>
<evidence type="ECO:0000256" key="6">
    <source>
        <dbReference type="ARBA" id="ARBA00022692"/>
    </source>
</evidence>
<dbReference type="PANTHER" id="PTHR24305">
    <property type="entry name" value="CYTOCHROME P450"/>
    <property type="match status" value="1"/>
</dbReference>
<keyword evidence="17" id="KW-1185">Reference proteome</keyword>
<dbReference type="PROSITE" id="PS00086">
    <property type="entry name" value="CYTOCHROME_P450"/>
    <property type="match status" value="1"/>
</dbReference>
<evidence type="ECO:0000256" key="12">
    <source>
        <dbReference type="ARBA" id="ARBA00023136"/>
    </source>
</evidence>
<dbReference type="GO" id="GO:0020037">
    <property type="term" value="F:heme binding"/>
    <property type="evidence" value="ECO:0007669"/>
    <property type="project" value="InterPro"/>
</dbReference>
<dbReference type="SUPFAM" id="SSF48264">
    <property type="entry name" value="Cytochrome P450"/>
    <property type="match status" value="1"/>
</dbReference>
<feature type="chain" id="PRO_5013568012" evidence="15">
    <location>
        <begin position="20"/>
        <end position="521"/>
    </location>
</feature>
<reference evidence="17" key="1">
    <citation type="journal article" date="2017" name="Nat. Ecol. Evol.">
        <title>Genome expansion and lineage-specific genetic innovations in the forest pathogenic fungi Armillaria.</title>
        <authorList>
            <person name="Sipos G."/>
            <person name="Prasanna A.N."/>
            <person name="Walter M.C."/>
            <person name="O'Connor E."/>
            <person name="Balint B."/>
            <person name="Krizsan K."/>
            <person name="Kiss B."/>
            <person name="Hess J."/>
            <person name="Varga T."/>
            <person name="Slot J."/>
            <person name="Riley R."/>
            <person name="Boka B."/>
            <person name="Rigling D."/>
            <person name="Barry K."/>
            <person name="Lee J."/>
            <person name="Mihaltcheva S."/>
            <person name="LaButti K."/>
            <person name="Lipzen A."/>
            <person name="Waldron R."/>
            <person name="Moloney N.M."/>
            <person name="Sperisen C."/>
            <person name="Kredics L."/>
            <person name="Vagvoelgyi C."/>
            <person name="Patrignani A."/>
            <person name="Fitzpatrick D."/>
            <person name="Nagy I."/>
            <person name="Doyle S."/>
            <person name="Anderson J.B."/>
            <person name="Grigoriev I.V."/>
            <person name="Gueldener U."/>
            <person name="Muensterkoetter M."/>
            <person name="Nagy L.G."/>
        </authorList>
    </citation>
    <scope>NUCLEOTIDE SEQUENCE [LARGE SCALE GENOMIC DNA]</scope>
    <source>
        <strain evidence="17">Ar21-2</strain>
    </source>
</reference>
<dbReference type="InterPro" id="IPR017972">
    <property type="entry name" value="Cyt_P450_CS"/>
</dbReference>
<accession>A0A2H3D6D3</accession>
<evidence type="ECO:0000256" key="11">
    <source>
        <dbReference type="ARBA" id="ARBA00023033"/>
    </source>
</evidence>
<dbReference type="Proteomes" id="UP000217790">
    <property type="component" value="Unassembled WGS sequence"/>
</dbReference>
<feature type="signal peptide" evidence="15">
    <location>
        <begin position="1"/>
        <end position="19"/>
    </location>
</feature>
<evidence type="ECO:0000256" key="2">
    <source>
        <dbReference type="ARBA" id="ARBA00004370"/>
    </source>
</evidence>
<evidence type="ECO:0000313" key="16">
    <source>
        <dbReference type="EMBL" id="PBK89314.1"/>
    </source>
</evidence>
<dbReference type="AlphaFoldDB" id="A0A2H3D6D3"/>
<evidence type="ECO:0000256" key="1">
    <source>
        <dbReference type="ARBA" id="ARBA00001971"/>
    </source>
</evidence>
<dbReference type="OrthoDB" id="1470350at2759"/>
<dbReference type="PRINTS" id="PR00463">
    <property type="entry name" value="EP450I"/>
</dbReference>
<keyword evidence="10 13" id="KW-0408">Iron</keyword>
<evidence type="ECO:0000256" key="13">
    <source>
        <dbReference type="PIRSR" id="PIRSR602401-1"/>
    </source>
</evidence>
<comment type="pathway">
    <text evidence="3">Secondary metabolite biosynthesis; terpenoid biosynthesis.</text>
</comment>
<dbReference type="OMA" id="RIHQEYK"/>
<keyword evidence="12" id="KW-0472">Membrane</keyword>
<proteinExistence type="inferred from homology"/>
<dbReference type="InterPro" id="IPR002401">
    <property type="entry name" value="Cyt_P450_E_grp-I"/>
</dbReference>
<organism evidence="16 17">
    <name type="scientific">Armillaria gallica</name>
    <name type="common">Bulbous honey fungus</name>
    <name type="synonym">Armillaria bulbosa</name>
    <dbReference type="NCBI Taxonomy" id="47427"/>
    <lineage>
        <taxon>Eukaryota</taxon>
        <taxon>Fungi</taxon>
        <taxon>Dikarya</taxon>
        <taxon>Basidiomycota</taxon>
        <taxon>Agaricomycotina</taxon>
        <taxon>Agaricomycetes</taxon>
        <taxon>Agaricomycetidae</taxon>
        <taxon>Agaricales</taxon>
        <taxon>Marasmiineae</taxon>
        <taxon>Physalacriaceae</taxon>
        <taxon>Armillaria</taxon>
    </lineage>
</organism>
<dbReference type="GO" id="GO:0016705">
    <property type="term" value="F:oxidoreductase activity, acting on paired donors, with incorporation or reduction of molecular oxygen"/>
    <property type="evidence" value="ECO:0007669"/>
    <property type="project" value="InterPro"/>
</dbReference>
<dbReference type="InterPro" id="IPR050121">
    <property type="entry name" value="Cytochrome_P450_monoxygenase"/>
</dbReference>
<keyword evidence="9 14" id="KW-0560">Oxidoreductase</keyword>
<dbReference type="Gene3D" id="1.10.630.10">
    <property type="entry name" value="Cytochrome P450"/>
    <property type="match status" value="1"/>
</dbReference>
<keyword evidence="15" id="KW-0732">Signal</keyword>
<dbReference type="STRING" id="47427.A0A2H3D6D3"/>
<name>A0A2H3D6D3_ARMGA</name>
<feature type="binding site" description="axial binding residue" evidence="13">
    <location>
        <position position="459"/>
    </location>
    <ligand>
        <name>heme</name>
        <dbReference type="ChEBI" id="CHEBI:30413"/>
    </ligand>
    <ligandPart>
        <name>Fe</name>
        <dbReference type="ChEBI" id="CHEBI:18248"/>
    </ligandPart>
</feature>
<dbReference type="GO" id="GO:0016020">
    <property type="term" value="C:membrane"/>
    <property type="evidence" value="ECO:0007669"/>
    <property type="project" value="UniProtKB-SubCell"/>
</dbReference>
<dbReference type="GO" id="GO:0004497">
    <property type="term" value="F:monooxygenase activity"/>
    <property type="evidence" value="ECO:0007669"/>
    <property type="project" value="UniProtKB-KW"/>
</dbReference>
<dbReference type="GO" id="GO:0005506">
    <property type="term" value="F:iron ion binding"/>
    <property type="evidence" value="ECO:0007669"/>
    <property type="project" value="InterPro"/>
</dbReference>
<dbReference type="PANTHER" id="PTHR24305:SF166">
    <property type="entry name" value="CYTOCHROME P450 12A4, MITOCHONDRIAL-RELATED"/>
    <property type="match status" value="1"/>
</dbReference>
<evidence type="ECO:0000256" key="10">
    <source>
        <dbReference type="ARBA" id="ARBA00023004"/>
    </source>
</evidence>
<evidence type="ECO:0000256" key="7">
    <source>
        <dbReference type="ARBA" id="ARBA00022723"/>
    </source>
</evidence>
<evidence type="ECO:0000256" key="5">
    <source>
        <dbReference type="ARBA" id="ARBA00022617"/>
    </source>
</evidence>
<dbReference type="EMBL" id="KZ293669">
    <property type="protein sequence ID" value="PBK89314.1"/>
    <property type="molecule type" value="Genomic_DNA"/>
</dbReference>
<evidence type="ECO:0000256" key="4">
    <source>
        <dbReference type="ARBA" id="ARBA00010617"/>
    </source>
</evidence>
<evidence type="ECO:0000256" key="3">
    <source>
        <dbReference type="ARBA" id="ARBA00004721"/>
    </source>
</evidence>
<keyword evidence="6" id="KW-0812">Transmembrane</keyword>
<evidence type="ECO:0000256" key="9">
    <source>
        <dbReference type="ARBA" id="ARBA00023002"/>
    </source>
</evidence>
<gene>
    <name evidence="16" type="ORF">ARMGADRAFT_970357</name>
</gene>
<sequence length="521" mass="57878">MASFVIAVASLLLASLLHRWFKRPSVKHVKGPPSPSFWLGHERILRDQGNAGDLETKWRKEYGTLYRIAGCFGQDILIVCDPRALKHIFHSSHPYPKSQDNVFILDLIIGKGLVTVDGESSSRSSNGSKLPPVLLDEIHHRQRKIMNPVFSLAQLQKAQVIFQQCSDKLVNGIQGSLAHTDGTINVLDWTSKAALDIIGLASFRYDFGSLDGRNTELGQAMRHIFTASQSNSTAFELILVALIRMVPDSALGFLKLFSTREIRQLASVGNIAKTTAREVMASHDDMQTPEGDGDIVDTLARARFAGKMQDEEIEAQLMTFVVAGHETTSISLSWLLYELAEHPEHQSIIRAELKHSNDYDSMPFFNAAIKETLRLYPIGHSLIRTAPHDDVLPLSGGEELVIPKGQTLFCSAHLYNRLPSLWGDDAEEWNPARFLDKTLPVSLGVYANLMTFGAGSRSCIGWRFAVMEMQTILAKLILHFEFSLLDGVEVQQFPGSSVVPIVKGKAHLGSQLPLRVRILHQ</sequence>
<evidence type="ECO:0000313" key="17">
    <source>
        <dbReference type="Proteomes" id="UP000217790"/>
    </source>
</evidence>
<dbReference type="InterPro" id="IPR001128">
    <property type="entry name" value="Cyt_P450"/>
</dbReference>
<dbReference type="InParanoid" id="A0A2H3D6D3"/>
<evidence type="ECO:0000256" key="8">
    <source>
        <dbReference type="ARBA" id="ARBA00022989"/>
    </source>
</evidence>
<keyword evidence="11 14" id="KW-0503">Monooxygenase</keyword>